<protein>
    <submittedName>
        <fullName evidence="2">Uncharacterized protein</fullName>
    </submittedName>
</protein>
<evidence type="ECO:0000256" key="1">
    <source>
        <dbReference type="SAM" id="MobiDB-lite"/>
    </source>
</evidence>
<feature type="compositionally biased region" description="Basic and acidic residues" evidence="1">
    <location>
        <begin position="167"/>
        <end position="186"/>
    </location>
</feature>
<organism evidence="2 3">
    <name type="scientific">Zea mays</name>
    <name type="common">Maize</name>
    <dbReference type="NCBI Taxonomy" id="4577"/>
    <lineage>
        <taxon>Eukaryota</taxon>
        <taxon>Viridiplantae</taxon>
        <taxon>Streptophyta</taxon>
        <taxon>Embryophyta</taxon>
        <taxon>Tracheophyta</taxon>
        <taxon>Spermatophyta</taxon>
        <taxon>Magnoliopsida</taxon>
        <taxon>Liliopsida</taxon>
        <taxon>Poales</taxon>
        <taxon>Poaceae</taxon>
        <taxon>PACMAD clade</taxon>
        <taxon>Panicoideae</taxon>
        <taxon>Andropogonodae</taxon>
        <taxon>Andropogoneae</taxon>
        <taxon>Tripsacinae</taxon>
        <taxon>Zea</taxon>
    </lineage>
</organism>
<evidence type="ECO:0000313" key="3">
    <source>
        <dbReference type="Proteomes" id="UP000007305"/>
    </source>
</evidence>
<feature type="region of interest" description="Disordered" evidence="1">
    <location>
        <begin position="160"/>
        <end position="237"/>
    </location>
</feature>
<feature type="compositionally biased region" description="Basic and acidic residues" evidence="1">
    <location>
        <begin position="211"/>
        <end position="237"/>
    </location>
</feature>
<dbReference type="Proteomes" id="UP000007305">
    <property type="component" value="Chromosome 4"/>
</dbReference>
<dbReference type="InParanoid" id="A0A804NV32"/>
<feature type="compositionally biased region" description="Basic residues" evidence="1">
    <location>
        <begin position="198"/>
        <end position="209"/>
    </location>
</feature>
<reference evidence="2" key="3">
    <citation type="submission" date="2021-05" db="UniProtKB">
        <authorList>
            <consortium name="EnsemblPlants"/>
        </authorList>
    </citation>
    <scope>IDENTIFICATION</scope>
    <source>
        <strain evidence="2">cv. B73</strain>
    </source>
</reference>
<dbReference type="Gramene" id="Zm00001eb188470_T001">
    <property type="protein sequence ID" value="Zm00001eb188470_P001"/>
    <property type="gene ID" value="Zm00001eb188470"/>
</dbReference>
<proteinExistence type="predicted"/>
<feature type="region of interest" description="Disordered" evidence="1">
    <location>
        <begin position="53"/>
        <end position="76"/>
    </location>
</feature>
<dbReference type="EnsemblPlants" id="Zm00001eb188470_T001">
    <property type="protein sequence ID" value="Zm00001eb188470_P001"/>
    <property type="gene ID" value="Zm00001eb188470"/>
</dbReference>
<dbReference type="AlphaFoldDB" id="A0A804NV32"/>
<name>A0A804NV32_MAIZE</name>
<keyword evidence="3" id="KW-1185">Reference proteome</keyword>
<reference evidence="2" key="2">
    <citation type="submission" date="2019-07" db="EMBL/GenBank/DDBJ databases">
        <authorList>
            <person name="Seetharam A."/>
            <person name="Woodhouse M."/>
            <person name="Cannon E."/>
        </authorList>
    </citation>
    <scope>NUCLEOTIDE SEQUENCE [LARGE SCALE GENOMIC DNA]</scope>
    <source>
        <strain evidence="2">cv. B73</strain>
    </source>
</reference>
<reference evidence="3" key="1">
    <citation type="journal article" date="2009" name="Science">
        <title>The B73 maize genome: complexity, diversity, and dynamics.</title>
        <authorList>
            <person name="Schnable P.S."/>
            <person name="Ware D."/>
            <person name="Fulton R.S."/>
            <person name="Stein J.C."/>
            <person name="Wei F."/>
            <person name="Pasternak S."/>
            <person name="Liang C."/>
            <person name="Zhang J."/>
            <person name="Fulton L."/>
            <person name="Graves T.A."/>
            <person name="Minx P."/>
            <person name="Reily A.D."/>
            <person name="Courtney L."/>
            <person name="Kruchowski S.S."/>
            <person name="Tomlinson C."/>
            <person name="Strong C."/>
            <person name="Delehaunty K."/>
            <person name="Fronick C."/>
            <person name="Courtney B."/>
            <person name="Rock S.M."/>
            <person name="Belter E."/>
            <person name="Du F."/>
            <person name="Kim K."/>
            <person name="Abbott R.M."/>
            <person name="Cotton M."/>
            <person name="Levy A."/>
            <person name="Marchetto P."/>
            <person name="Ochoa K."/>
            <person name="Jackson S.M."/>
            <person name="Gillam B."/>
            <person name="Chen W."/>
            <person name="Yan L."/>
            <person name="Higginbotham J."/>
            <person name="Cardenas M."/>
            <person name="Waligorski J."/>
            <person name="Applebaum E."/>
            <person name="Phelps L."/>
            <person name="Falcone J."/>
            <person name="Kanchi K."/>
            <person name="Thane T."/>
            <person name="Scimone A."/>
            <person name="Thane N."/>
            <person name="Henke J."/>
            <person name="Wang T."/>
            <person name="Ruppert J."/>
            <person name="Shah N."/>
            <person name="Rotter K."/>
            <person name="Hodges J."/>
            <person name="Ingenthron E."/>
            <person name="Cordes M."/>
            <person name="Kohlberg S."/>
            <person name="Sgro J."/>
            <person name="Delgado B."/>
            <person name="Mead K."/>
            <person name="Chinwalla A."/>
            <person name="Leonard S."/>
            <person name="Crouse K."/>
            <person name="Collura K."/>
            <person name="Kudrna D."/>
            <person name="Currie J."/>
            <person name="He R."/>
            <person name="Angelova A."/>
            <person name="Rajasekar S."/>
            <person name="Mueller T."/>
            <person name="Lomeli R."/>
            <person name="Scara G."/>
            <person name="Ko A."/>
            <person name="Delaney K."/>
            <person name="Wissotski M."/>
            <person name="Lopez G."/>
            <person name="Campos D."/>
            <person name="Braidotti M."/>
            <person name="Ashley E."/>
            <person name="Golser W."/>
            <person name="Kim H."/>
            <person name="Lee S."/>
            <person name="Lin J."/>
            <person name="Dujmic Z."/>
            <person name="Kim W."/>
            <person name="Talag J."/>
            <person name="Zuccolo A."/>
            <person name="Fan C."/>
            <person name="Sebastian A."/>
            <person name="Kramer M."/>
            <person name="Spiegel L."/>
            <person name="Nascimento L."/>
            <person name="Zutavern T."/>
            <person name="Miller B."/>
            <person name="Ambroise C."/>
            <person name="Muller S."/>
            <person name="Spooner W."/>
            <person name="Narechania A."/>
            <person name="Ren L."/>
            <person name="Wei S."/>
            <person name="Kumari S."/>
            <person name="Faga B."/>
            <person name="Levy M.J."/>
            <person name="McMahan L."/>
            <person name="Van Buren P."/>
            <person name="Vaughn M.W."/>
            <person name="Ying K."/>
            <person name="Yeh C.-T."/>
            <person name="Emrich S.J."/>
            <person name="Jia Y."/>
            <person name="Kalyanaraman A."/>
            <person name="Hsia A.-P."/>
            <person name="Barbazuk W.B."/>
            <person name="Baucom R.S."/>
            <person name="Brutnell T.P."/>
            <person name="Carpita N.C."/>
            <person name="Chaparro C."/>
            <person name="Chia J.-M."/>
            <person name="Deragon J.-M."/>
            <person name="Estill J.C."/>
            <person name="Fu Y."/>
            <person name="Jeddeloh J.A."/>
            <person name="Han Y."/>
            <person name="Lee H."/>
            <person name="Li P."/>
            <person name="Lisch D.R."/>
            <person name="Liu S."/>
            <person name="Liu Z."/>
            <person name="Nagel D.H."/>
            <person name="McCann M.C."/>
            <person name="SanMiguel P."/>
            <person name="Myers A.M."/>
            <person name="Nettleton D."/>
            <person name="Nguyen J."/>
            <person name="Penning B.W."/>
            <person name="Ponnala L."/>
            <person name="Schneider K.L."/>
            <person name="Schwartz D.C."/>
            <person name="Sharma A."/>
            <person name="Soderlund C."/>
            <person name="Springer N.M."/>
            <person name="Sun Q."/>
            <person name="Wang H."/>
            <person name="Waterman M."/>
            <person name="Westerman R."/>
            <person name="Wolfgruber T.K."/>
            <person name="Yang L."/>
            <person name="Yu Y."/>
            <person name="Zhang L."/>
            <person name="Zhou S."/>
            <person name="Zhu Q."/>
            <person name="Bennetzen J.L."/>
            <person name="Dawe R.K."/>
            <person name="Jiang J."/>
            <person name="Jiang N."/>
            <person name="Presting G.G."/>
            <person name="Wessler S.R."/>
            <person name="Aluru S."/>
            <person name="Martienssen R.A."/>
            <person name="Clifton S.W."/>
            <person name="McCombie W.R."/>
            <person name="Wing R.A."/>
            <person name="Wilson R.K."/>
        </authorList>
    </citation>
    <scope>NUCLEOTIDE SEQUENCE [LARGE SCALE GENOMIC DNA]</scope>
    <source>
        <strain evidence="3">cv. B73</strain>
    </source>
</reference>
<evidence type="ECO:0000313" key="2">
    <source>
        <dbReference type="EnsemblPlants" id="Zm00001eb188470_P001"/>
    </source>
</evidence>
<sequence length="237" mass="24995">MRAAVAARRHKIGIGSAVLWGREEEVGAVHGKGARPTATMAGRCGVEQIPARSRPWSKGLDNHGREGRAAAFQGSKRQGVSSGLSYGAGRALLGGSAGGVRLWDFSGRHGCQRPRAESSLGETQQGRCAEKGERICGHGQGGSQGNGSCCSTPWTWSSAALGGAPARSREEDRNRELAGRSGDRKGSSAGVQLGAGRSRGKRRGRRLAARHGGEHDSLLLRVEEKARERRRRGGEEG</sequence>
<accession>A0A804NV32</accession>